<sequence>MDNSREYDTTTISSMIAMMTAKLARIRWRKVQFFTVSPQEFNDGVGPCSRSGPTNGPSGVSIAQPLAGKRSIHR</sequence>
<organism evidence="2 3">
    <name type="scientific">Pseudomonas syringae pv. maculicola</name>
    <dbReference type="NCBI Taxonomy" id="59511"/>
    <lineage>
        <taxon>Bacteria</taxon>
        <taxon>Pseudomonadati</taxon>
        <taxon>Pseudomonadota</taxon>
        <taxon>Gammaproteobacteria</taxon>
        <taxon>Pseudomonadales</taxon>
        <taxon>Pseudomonadaceae</taxon>
        <taxon>Pseudomonas</taxon>
    </lineage>
</organism>
<name>A0A3M3A952_PSEYM</name>
<reference evidence="2 3" key="1">
    <citation type="submission" date="2018-08" db="EMBL/GenBank/DDBJ databases">
        <title>Recombination of ecologically and evolutionarily significant loci maintains genetic cohesion in the Pseudomonas syringae species complex.</title>
        <authorList>
            <person name="Dillon M."/>
            <person name="Thakur S."/>
            <person name="Almeida R.N.D."/>
            <person name="Weir B.S."/>
            <person name="Guttman D.S."/>
        </authorList>
    </citation>
    <scope>NUCLEOTIDE SEQUENCE [LARGE SCALE GENOMIC DNA]</scope>
    <source>
        <strain evidence="2 3">88_10</strain>
    </source>
</reference>
<gene>
    <name evidence="2" type="ORF">APX70_02465</name>
</gene>
<evidence type="ECO:0000256" key="1">
    <source>
        <dbReference type="SAM" id="MobiDB-lite"/>
    </source>
</evidence>
<proteinExistence type="predicted"/>
<feature type="region of interest" description="Disordered" evidence="1">
    <location>
        <begin position="42"/>
        <end position="74"/>
    </location>
</feature>
<comment type="caution">
    <text evidence="2">The sequence shown here is derived from an EMBL/GenBank/DDBJ whole genome shotgun (WGS) entry which is preliminary data.</text>
</comment>
<dbReference type="Proteomes" id="UP000282378">
    <property type="component" value="Unassembled WGS sequence"/>
</dbReference>
<dbReference type="EMBL" id="RBNL01000794">
    <property type="protein sequence ID" value="RML96969.1"/>
    <property type="molecule type" value="Genomic_DNA"/>
</dbReference>
<evidence type="ECO:0000313" key="2">
    <source>
        <dbReference type="EMBL" id="RML96969.1"/>
    </source>
</evidence>
<accession>A0A3M3A952</accession>
<protein>
    <submittedName>
        <fullName evidence="2">Uncharacterized protein</fullName>
    </submittedName>
</protein>
<evidence type="ECO:0000313" key="3">
    <source>
        <dbReference type="Proteomes" id="UP000282378"/>
    </source>
</evidence>
<dbReference type="AlphaFoldDB" id="A0A3M3A952"/>